<evidence type="ECO:0000313" key="2">
    <source>
        <dbReference type="EMBL" id="ACO65578.1"/>
    </source>
</evidence>
<evidence type="ECO:0000313" key="3">
    <source>
        <dbReference type="Proteomes" id="UP000002009"/>
    </source>
</evidence>
<keyword evidence="3" id="KW-1185">Reference proteome</keyword>
<accession>C1ECG2</accession>
<evidence type="ECO:0000256" key="1">
    <source>
        <dbReference type="SAM" id="MobiDB-lite"/>
    </source>
</evidence>
<name>C1ECG2_MICCC</name>
<feature type="compositionally biased region" description="Basic and acidic residues" evidence="1">
    <location>
        <begin position="83"/>
        <end position="137"/>
    </location>
</feature>
<feature type="region of interest" description="Disordered" evidence="1">
    <location>
        <begin position="80"/>
        <end position="143"/>
    </location>
</feature>
<dbReference type="InParanoid" id="C1ECG2"/>
<dbReference type="AlphaFoldDB" id="C1ECG2"/>
<dbReference type="RefSeq" id="XP_002504320.1">
    <property type="nucleotide sequence ID" value="XM_002504274.1"/>
</dbReference>
<dbReference type="EMBL" id="CP001329">
    <property type="protein sequence ID" value="ACO65578.1"/>
    <property type="molecule type" value="Genomic_DNA"/>
</dbReference>
<dbReference type="KEGG" id="mis:MICPUN_108915"/>
<dbReference type="GeneID" id="8246504"/>
<proteinExistence type="predicted"/>
<gene>
    <name evidence="2" type="ORF">MICPUN_108915</name>
</gene>
<reference evidence="2 3" key="1">
    <citation type="journal article" date="2009" name="Science">
        <title>Green evolution and dynamic adaptations revealed by genomes of the marine picoeukaryotes Micromonas.</title>
        <authorList>
            <person name="Worden A.Z."/>
            <person name="Lee J.H."/>
            <person name="Mock T."/>
            <person name="Rouze P."/>
            <person name="Simmons M.P."/>
            <person name="Aerts A.L."/>
            <person name="Allen A.E."/>
            <person name="Cuvelier M.L."/>
            <person name="Derelle E."/>
            <person name="Everett M.V."/>
            <person name="Foulon E."/>
            <person name="Grimwood J."/>
            <person name="Gundlach H."/>
            <person name="Henrissat B."/>
            <person name="Napoli C."/>
            <person name="McDonald S.M."/>
            <person name="Parker M.S."/>
            <person name="Rombauts S."/>
            <person name="Salamov A."/>
            <person name="Von Dassow P."/>
            <person name="Badger J.H."/>
            <person name="Coutinho P.M."/>
            <person name="Demir E."/>
            <person name="Dubchak I."/>
            <person name="Gentemann C."/>
            <person name="Eikrem W."/>
            <person name="Gready J.E."/>
            <person name="John U."/>
            <person name="Lanier W."/>
            <person name="Lindquist E.A."/>
            <person name="Lucas S."/>
            <person name="Mayer K.F."/>
            <person name="Moreau H."/>
            <person name="Not F."/>
            <person name="Otillar R."/>
            <person name="Panaud O."/>
            <person name="Pangilinan J."/>
            <person name="Paulsen I."/>
            <person name="Piegu B."/>
            <person name="Poliakov A."/>
            <person name="Robbens S."/>
            <person name="Schmutz J."/>
            <person name="Toulza E."/>
            <person name="Wyss T."/>
            <person name="Zelensky A."/>
            <person name="Zhou K."/>
            <person name="Armbrust E.V."/>
            <person name="Bhattacharya D."/>
            <person name="Goodenough U.W."/>
            <person name="Van de Peer Y."/>
            <person name="Grigoriev I.V."/>
        </authorList>
    </citation>
    <scope>NUCLEOTIDE SEQUENCE [LARGE SCALE GENOMIC DNA]</scope>
    <source>
        <strain evidence="3">RCC299 / NOUM17</strain>
    </source>
</reference>
<dbReference type="Proteomes" id="UP000002009">
    <property type="component" value="Chromosome 9"/>
</dbReference>
<organism evidence="2 3">
    <name type="scientific">Micromonas commoda (strain RCC299 / NOUM17 / CCMP2709)</name>
    <name type="common">Picoplanktonic green alga</name>
    <dbReference type="NCBI Taxonomy" id="296587"/>
    <lineage>
        <taxon>Eukaryota</taxon>
        <taxon>Viridiplantae</taxon>
        <taxon>Chlorophyta</taxon>
        <taxon>Mamiellophyceae</taxon>
        <taxon>Mamiellales</taxon>
        <taxon>Mamiellaceae</taxon>
        <taxon>Micromonas</taxon>
    </lineage>
</organism>
<sequence>MIAIASAVAIAPRVWASVGSNGRVARAIQTRAPQKITIGATERRTSVVAASGKGFFSEPTNDGATMFRFYDENDAAAKAAAKAAHEAATGKKDEPEPEPEKPKAAEAAKPKAVEASKPAAKKEDKPAAKKEDKKATGAEDDALTSAMNDWIAALPEKAREKLVGDLSKCETEEEEWTVLVASAKADTTKVREKQKEVLIAEAAKKGFK</sequence>
<protein>
    <submittedName>
        <fullName evidence="2">Uncharacterized protein</fullName>
    </submittedName>
</protein>